<evidence type="ECO:0000313" key="2">
    <source>
        <dbReference type="EMBL" id="TII01111.1"/>
    </source>
</evidence>
<accession>A0A4T2GTH1</accession>
<name>A0A4T2GTH1_STRSU</name>
<evidence type="ECO:0000313" key="3">
    <source>
        <dbReference type="Proteomes" id="UP000305165"/>
    </source>
</evidence>
<dbReference type="InterPro" id="IPR002925">
    <property type="entry name" value="Dienelactn_hydro"/>
</dbReference>
<dbReference type="Pfam" id="PF01738">
    <property type="entry name" value="DLH"/>
    <property type="match status" value="1"/>
</dbReference>
<comment type="caution">
    <text evidence="2">The sequence shown here is derived from an EMBL/GenBank/DDBJ whole genome shotgun (WGS) entry which is preliminary data.</text>
</comment>
<sequence>MNKMKEYYLQGENRHLLVFFHGTGGDETSLLFMRKLLDPSASILSFQGTWSDQGRMRRFFKPLINGQLDQEDFEERIQDFFQNWRERDLTSYDKISLIGFSNGANFVMGLLAKGIESVNQVLLLHPSALSYPLPIISSQLPILMTAGRNDEMMNLKELEKLCEAWKIHAFENLTLRQFNGGHFLTEPEKEVLIQWYRDEQIT</sequence>
<proteinExistence type="predicted"/>
<dbReference type="SUPFAM" id="SSF53474">
    <property type="entry name" value="alpha/beta-Hydrolases"/>
    <property type="match status" value="1"/>
</dbReference>
<reference evidence="2 3" key="1">
    <citation type="submission" date="2019-04" db="EMBL/GenBank/DDBJ databases">
        <title>Genome analysis of Streptococcus suis strain WUSS424.</title>
        <authorList>
            <person name="Chen H."/>
            <person name="Gao X."/>
            <person name="Wu Z."/>
        </authorList>
    </citation>
    <scope>NUCLEOTIDE SEQUENCE [LARGE SCALE GENOMIC DNA]</scope>
    <source>
        <strain evidence="2 3">WUSS424</strain>
    </source>
</reference>
<feature type="domain" description="Dienelactone hydrolase" evidence="1">
    <location>
        <begin position="70"/>
        <end position="166"/>
    </location>
</feature>
<gene>
    <name evidence="2" type="ORF">FAJ39_01930</name>
</gene>
<dbReference type="AlphaFoldDB" id="A0A4T2GTH1"/>
<dbReference type="InterPro" id="IPR029058">
    <property type="entry name" value="AB_hydrolase_fold"/>
</dbReference>
<dbReference type="OrthoDB" id="2222027at2"/>
<dbReference type="Proteomes" id="UP000305165">
    <property type="component" value="Unassembled WGS sequence"/>
</dbReference>
<dbReference type="GO" id="GO:0016787">
    <property type="term" value="F:hydrolase activity"/>
    <property type="evidence" value="ECO:0007669"/>
    <property type="project" value="InterPro"/>
</dbReference>
<organism evidence="2 3">
    <name type="scientific">Streptococcus suis</name>
    <dbReference type="NCBI Taxonomy" id="1307"/>
    <lineage>
        <taxon>Bacteria</taxon>
        <taxon>Bacillati</taxon>
        <taxon>Bacillota</taxon>
        <taxon>Bacilli</taxon>
        <taxon>Lactobacillales</taxon>
        <taxon>Streptococcaceae</taxon>
        <taxon>Streptococcus</taxon>
    </lineage>
</organism>
<evidence type="ECO:0000259" key="1">
    <source>
        <dbReference type="Pfam" id="PF01738"/>
    </source>
</evidence>
<dbReference type="Gene3D" id="3.40.50.1820">
    <property type="entry name" value="alpha/beta hydrolase"/>
    <property type="match status" value="1"/>
</dbReference>
<protein>
    <recommendedName>
        <fullName evidence="1">Dienelactone hydrolase domain-containing protein</fullName>
    </recommendedName>
</protein>
<dbReference type="EMBL" id="SSXO01000001">
    <property type="protein sequence ID" value="TII01111.1"/>
    <property type="molecule type" value="Genomic_DNA"/>
</dbReference>